<feature type="region of interest" description="Disordered" evidence="1">
    <location>
        <begin position="48"/>
        <end position="67"/>
    </location>
</feature>
<keyword evidence="3" id="KW-1185">Reference proteome</keyword>
<evidence type="ECO:0000313" key="2">
    <source>
        <dbReference type="EMBL" id="ONK55625.1"/>
    </source>
</evidence>
<evidence type="ECO:0000313" key="3">
    <source>
        <dbReference type="Proteomes" id="UP000243459"/>
    </source>
</evidence>
<proteinExistence type="predicted"/>
<gene>
    <name evidence="2" type="ORF">A4U43_UnF780</name>
</gene>
<dbReference type="AlphaFoldDB" id="A0A1R3L7N6"/>
<dbReference type="Proteomes" id="UP000243459">
    <property type="component" value="Unassembled WGS sequence"/>
</dbReference>
<reference evidence="3" key="1">
    <citation type="journal article" date="2017" name="Nat. Commun.">
        <title>The asparagus genome sheds light on the origin and evolution of a young Y chromosome.</title>
        <authorList>
            <person name="Harkess A."/>
            <person name="Zhou J."/>
            <person name="Xu C."/>
            <person name="Bowers J.E."/>
            <person name="Van der Hulst R."/>
            <person name="Ayyampalayam S."/>
            <person name="Mercati F."/>
            <person name="Riccardi P."/>
            <person name="McKain M.R."/>
            <person name="Kakrana A."/>
            <person name="Tang H."/>
            <person name="Ray J."/>
            <person name="Groenendijk J."/>
            <person name="Arikit S."/>
            <person name="Mathioni S.M."/>
            <person name="Nakano M."/>
            <person name="Shan H."/>
            <person name="Telgmann-Rauber A."/>
            <person name="Kanno A."/>
            <person name="Yue Z."/>
            <person name="Chen H."/>
            <person name="Li W."/>
            <person name="Chen Y."/>
            <person name="Xu X."/>
            <person name="Zhang Y."/>
            <person name="Luo S."/>
            <person name="Chen H."/>
            <person name="Gao J."/>
            <person name="Mao Z."/>
            <person name="Pires J.C."/>
            <person name="Luo M."/>
            <person name="Kudrna D."/>
            <person name="Wing R.A."/>
            <person name="Meyers B.C."/>
            <person name="Yi K."/>
            <person name="Kong H."/>
            <person name="Lavrijsen P."/>
            <person name="Sunseri F."/>
            <person name="Falavigna A."/>
            <person name="Ye Y."/>
            <person name="Leebens-Mack J.H."/>
            <person name="Chen G."/>
        </authorList>
    </citation>
    <scope>NUCLEOTIDE SEQUENCE [LARGE SCALE GENOMIC DNA]</scope>
    <source>
        <strain evidence="3">cv. DH0086</strain>
    </source>
</reference>
<evidence type="ECO:0000256" key="1">
    <source>
        <dbReference type="SAM" id="MobiDB-lite"/>
    </source>
</evidence>
<sequence>MAAFSPKRLPLPGAGLLQKEAVAFENGGCERTRVLLSGIADHGTDVVNTLGPSHDRQCQNSKSEGTPSPLCRAKSCWNEPQPAQLPEQIDAAGGSRRRHSEPTAAFLTSDDSNRACSGCCGSPRPLRAEQRSFSGQGKLVFALDPSIIPSPQPSLKPWAAPPRPAAQMRSRQPKPYFSFVGSRISAPYLPMGRLSHASKMHLLIPAGAAAVSRSAVRPCPSLCLPY</sequence>
<dbReference type="EMBL" id="KV863331">
    <property type="protein sequence ID" value="ONK55625.1"/>
    <property type="molecule type" value="Genomic_DNA"/>
</dbReference>
<dbReference type="Gramene" id="ONK55625">
    <property type="protein sequence ID" value="ONK55625"/>
    <property type="gene ID" value="A4U43_UnF780"/>
</dbReference>
<accession>A0A1R3L7N6</accession>
<name>A0A1R3L7N6_ASPOF</name>
<organism evidence="2 3">
    <name type="scientific">Asparagus officinalis</name>
    <name type="common">Garden asparagus</name>
    <dbReference type="NCBI Taxonomy" id="4686"/>
    <lineage>
        <taxon>Eukaryota</taxon>
        <taxon>Viridiplantae</taxon>
        <taxon>Streptophyta</taxon>
        <taxon>Embryophyta</taxon>
        <taxon>Tracheophyta</taxon>
        <taxon>Spermatophyta</taxon>
        <taxon>Magnoliopsida</taxon>
        <taxon>Liliopsida</taxon>
        <taxon>Asparagales</taxon>
        <taxon>Asparagaceae</taxon>
        <taxon>Asparagoideae</taxon>
        <taxon>Asparagus</taxon>
    </lineage>
</organism>
<protein>
    <submittedName>
        <fullName evidence="2">Uncharacterized protein</fullName>
    </submittedName>
</protein>